<dbReference type="CDD" id="cd09021">
    <property type="entry name" value="Aldose_epim_Ec_YphB"/>
    <property type="match status" value="1"/>
</dbReference>
<protein>
    <submittedName>
        <fullName evidence="1">Aldose 1-epimerase</fullName>
    </submittedName>
</protein>
<dbReference type="SUPFAM" id="SSF74650">
    <property type="entry name" value="Galactose mutarotase-like"/>
    <property type="match status" value="1"/>
</dbReference>
<dbReference type="InterPro" id="IPR014718">
    <property type="entry name" value="GH-type_carb-bd"/>
</dbReference>
<dbReference type="EMBL" id="JBHLTM010000026">
    <property type="protein sequence ID" value="MFC0684095.1"/>
    <property type="molecule type" value="Genomic_DNA"/>
</dbReference>
<dbReference type="InterPro" id="IPR011013">
    <property type="entry name" value="Gal_mutarotase_sf_dom"/>
</dbReference>
<dbReference type="Pfam" id="PF01263">
    <property type="entry name" value="Aldose_epim"/>
    <property type="match status" value="1"/>
</dbReference>
<reference evidence="1 2" key="1">
    <citation type="submission" date="2024-09" db="EMBL/GenBank/DDBJ databases">
        <authorList>
            <person name="Sun Q."/>
            <person name="Mori K."/>
        </authorList>
    </citation>
    <scope>NUCLEOTIDE SEQUENCE [LARGE SCALE GENOMIC DNA]</scope>
    <source>
        <strain evidence="1 2">CICC 11035S</strain>
    </source>
</reference>
<dbReference type="Gene3D" id="2.70.98.10">
    <property type="match status" value="1"/>
</dbReference>
<evidence type="ECO:0000313" key="2">
    <source>
        <dbReference type="Proteomes" id="UP001589858"/>
    </source>
</evidence>
<name>A0ABV6S4D0_9SPHN</name>
<sequence length="282" mass="30857">MNSTGVVLSAGDWRLVLDPHRGGMVRALTRRGQDILRPMPEGADAPFDSACFPLAPYANRIAGGRFTWEGQAHVLAPNAPGQKHPLHGTAWLGNWSVETGEADRATLLHHHAAGPDWNWAFTLRQHFRLTADGLEARLELTNTDDSAMPAGLGFHPWFTRRGVSAIAFTAKAVWLADAEMLPTVRATADTLGDWKQGAALERPDLVDHCYAGWTGQLRIERGDGDIVLEGEDTPYLHLYVPPGQDFFCAEPQSTMPDAVNREAPAPLLPGETRTVTMRIRSA</sequence>
<gene>
    <name evidence="1" type="ORF">ACFFF8_05775</name>
</gene>
<dbReference type="InterPro" id="IPR008183">
    <property type="entry name" value="Aldose_1/G6P_1-epimerase"/>
</dbReference>
<dbReference type="Proteomes" id="UP001589858">
    <property type="component" value="Unassembled WGS sequence"/>
</dbReference>
<evidence type="ECO:0000313" key="1">
    <source>
        <dbReference type="EMBL" id="MFC0684095.1"/>
    </source>
</evidence>
<proteinExistence type="predicted"/>
<keyword evidence="2" id="KW-1185">Reference proteome</keyword>
<dbReference type="RefSeq" id="WP_267218288.1">
    <property type="nucleotide sequence ID" value="NZ_JAPCWC010000001.1"/>
</dbReference>
<comment type="caution">
    <text evidence="1">The sequence shown here is derived from an EMBL/GenBank/DDBJ whole genome shotgun (WGS) entry which is preliminary data.</text>
</comment>
<accession>A0ABV6S4D0</accession>
<organism evidence="1 2">
    <name type="scientific">Novosphingobium clariflavum</name>
    <dbReference type="NCBI Taxonomy" id="2029884"/>
    <lineage>
        <taxon>Bacteria</taxon>
        <taxon>Pseudomonadati</taxon>
        <taxon>Pseudomonadota</taxon>
        <taxon>Alphaproteobacteria</taxon>
        <taxon>Sphingomonadales</taxon>
        <taxon>Sphingomonadaceae</taxon>
        <taxon>Novosphingobium</taxon>
    </lineage>
</organism>